<name>A0A5J6VJ86_9VIRU</name>
<dbReference type="EMBL" id="MN448284">
    <property type="protein sequence ID" value="QFG74225.1"/>
    <property type="molecule type" value="Genomic_DNA"/>
</dbReference>
<dbReference type="GO" id="GO:0006351">
    <property type="term" value="P:DNA-templated transcription"/>
    <property type="evidence" value="ECO:0007669"/>
    <property type="project" value="InterPro"/>
</dbReference>
<organism evidence="4">
    <name type="scientific">Megaviridae environmental sample</name>
    <dbReference type="NCBI Taxonomy" id="1737588"/>
    <lineage>
        <taxon>Viruses</taxon>
        <taxon>Varidnaviria</taxon>
        <taxon>Bamfordvirae</taxon>
        <taxon>Nucleocytoviricota</taxon>
        <taxon>Megaviricetes</taxon>
        <taxon>Imitervirales</taxon>
        <taxon>Mimiviridae</taxon>
        <taxon>environmental samples</taxon>
    </lineage>
</organism>
<evidence type="ECO:0000256" key="1">
    <source>
        <dbReference type="ARBA" id="ARBA00022478"/>
    </source>
</evidence>
<reference evidence="4" key="1">
    <citation type="journal article" date="2019" name="Philos. Trans. R. Soc. Lond., B, Biol. Sci.">
        <title>Targeted metagenomic recovery of four divergent viruses reveals shared and distinctive characteristics of giant viruses of marine eukaryotes.</title>
        <authorList>
            <person name="Needham D.M."/>
            <person name="Poirier C."/>
            <person name="Hehenberger E."/>
            <person name="Jimenez V."/>
            <person name="Swalwell J.E."/>
            <person name="Santoro A.E."/>
            <person name="Worden A.Z."/>
        </authorList>
    </citation>
    <scope>NUCLEOTIDE SEQUENCE</scope>
    <source>
        <strain evidence="4">MPacV-611</strain>
    </source>
</reference>
<dbReference type="InterPro" id="IPR036898">
    <property type="entry name" value="RNA_pol_Rpb7-like_N_sf"/>
</dbReference>
<accession>A0A5J6VJ86</accession>
<proteinExistence type="predicted"/>
<feature type="domain" description="RNA polymerase Rpb7-like N-terminal" evidence="3">
    <location>
        <begin position="27"/>
        <end position="77"/>
    </location>
</feature>
<evidence type="ECO:0000313" key="4">
    <source>
        <dbReference type="EMBL" id="QFG74225.1"/>
    </source>
</evidence>
<dbReference type="GO" id="GO:0000428">
    <property type="term" value="C:DNA-directed RNA polymerase complex"/>
    <property type="evidence" value="ECO:0007669"/>
    <property type="project" value="UniProtKB-KW"/>
</dbReference>
<dbReference type="Pfam" id="PF03876">
    <property type="entry name" value="SHS2_Rpb7-N"/>
    <property type="match status" value="1"/>
</dbReference>
<dbReference type="Gene3D" id="3.30.1490.120">
    <property type="entry name" value="RNA polymerase Rpb7-like, N-terminal domain"/>
    <property type="match status" value="1"/>
</dbReference>
<sequence>MSITIMDQLDLNSIITPYKTITQYTRIQLAPHHLNSDITDHLFNVLRKKVEKKCNKYGYIMEIYKIIKYSDGIMLPENLSGYVTVNVDYQCNYCVPIENNAIICSVRNLNSDLVIATNGPIIVFVSKNNIDTNIWEISDSIKHNKTKKDLNQNDLVKILIVKTRINEGDTQIKCIGMLSDYPSDEEVDKYYKQLSNVENKVNNNFII</sequence>
<evidence type="ECO:0000256" key="2">
    <source>
        <dbReference type="ARBA" id="ARBA00023163"/>
    </source>
</evidence>
<evidence type="ECO:0000259" key="3">
    <source>
        <dbReference type="Pfam" id="PF03876"/>
    </source>
</evidence>
<keyword evidence="2" id="KW-0804">Transcription</keyword>
<dbReference type="InterPro" id="IPR012340">
    <property type="entry name" value="NA-bd_OB-fold"/>
</dbReference>
<dbReference type="SUPFAM" id="SSF88798">
    <property type="entry name" value="N-terminal, heterodimerisation domain of RBP7 (RpoE)"/>
    <property type="match status" value="1"/>
</dbReference>
<keyword evidence="1" id="KW-0240">DNA-directed RNA polymerase</keyword>
<protein>
    <recommendedName>
        <fullName evidence="3">RNA polymerase Rpb7-like N-terminal domain-containing protein</fullName>
    </recommendedName>
</protein>
<dbReference type="Gene3D" id="2.40.50.140">
    <property type="entry name" value="Nucleic acid-binding proteins"/>
    <property type="match status" value="1"/>
</dbReference>
<dbReference type="InterPro" id="IPR005576">
    <property type="entry name" value="Rpb7-like_N"/>
</dbReference>